<sequence length="132" mass="14936">MPSGGARVRCSISAFTISATHPSPPENWQGLEGRVTERIWRWTGLRCLSFQGRALVINQLVLSMLWYRLNTLVPAPGFLANLRTSILEFFWSGLHWVSAGVLHLPLEEGRQGLKCPHTQVHVFHLQALQRLL</sequence>
<organism evidence="1 2">
    <name type="scientific">Chelydra serpentina</name>
    <name type="common">Snapping turtle</name>
    <name type="synonym">Testudo serpentina</name>
    <dbReference type="NCBI Taxonomy" id="8475"/>
    <lineage>
        <taxon>Eukaryota</taxon>
        <taxon>Metazoa</taxon>
        <taxon>Chordata</taxon>
        <taxon>Craniata</taxon>
        <taxon>Vertebrata</taxon>
        <taxon>Euteleostomi</taxon>
        <taxon>Archelosauria</taxon>
        <taxon>Testudinata</taxon>
        <taxon>Testudines</taxon>
        <taxon>Cryptodira</taxon>
        <taxon>Durocryptodira</taxon>
        <taxon>Americhelydia</taxon>
        <taxon>Chelydroidea</taxon>
        <taxon>Chelydridae</taxon>
        <taxon>Chelydra</taxon>
    </lineage>
</organism>
<evidence type="ECO:0000313" key="2">
    <source>
        <dbReference type="Proteomes" id="UP000765507"/>
    </source>
</evidence>
<proteinExistence type="predicted"/>
<reference evidence="1 2" key="1">
    <citation type="journal article" date="2020" name="G3 (Bethesda)">
        <title>Draft Genome of the Common Snapping Turtle, Chelydra serpentina, a Model for Phenotypic Plasticity in Reptiles.</title>
        <authorList>
            <person name="Das D."/>
            <person name="Singh S.K."/>
            <person name="Bierstedt J."/>
            <person name="Erickson A."/>
            <person name="Galli G.L.J."/>
            <person name="Crossley D.A. 2nd"/>
            <person name="Rhen T."/>
        </authorList>
    </citation>
    <scope>NUCLEOTIDE SEQUENCE [LARGE SCALE GENOMIC DNA]</scope>
    <source>
        <strain evidence="1">KW</strain>
    </source>
</reference>
<dbReference type="OrthoDB" id="416119at2759"/>
<dbReference type="AlphaFoldDB" id="A0A8T1T8V7"/>
<dbReference type="Proteomes" id="UP000765507">
    <property type="component" value="Unassembled WGS sequence"/>
</dbReference>
<keyword evidence="2" id="KW-1185">Reference proteome</keyword>
<evidence type="ECO:0000313" key="1">
    <source>
        <dbReference type="EMBL" id="KAG6937225.1"/>
    </source>
</evidence>
<gene>
    <name evidence="1" type="ORF">G0U57_010214</name>
</gene>
<feature type="non-terminal residue" evidence="1">
    <location>
        <position position="132"/>
    </location>
</feature>
<name>A0A8T1T8V7_CHESE</name>
<protein>
    <submittedName>
        <fullName evidence="1">Uncharacterized protein</fullName>
    </submittedName>
</protein>
<comment type="caution">
    <text evidence="1">The sequence shown here is derived from an EMBL/GenBank/DDBJ whole genome shotgun (WGS) entry which is preliminary data.</text>
</comment>
<dbReference type="EMBL" id="JAHGAV010000026">
    <property type="protein sequence ID" value="KAG6937225.1"/>
    <property type="molecule type" value="Genomic_DNA"/>
</dbReference>
<accession>A0A8T1T8V7</accession>